<dbReference type="EMBL" id="HBGJ01023985">
    <property type="protein sequence ID" value="CAD9256945.1"/>
    <property type="molecule type" value="Transcribed_RNA"/>
</dbReference>
<gene>
    <name evidence="2" type="ORF">PPAR1163_LOCUS15316</name>
</gene>
<accession>A0A7S1U4V0</accession>
<feature type="compositionally biased region" description="Pro residues" evidence="1">
    <location>
        <begin position="171"/>
        <end position="183"/>
    </location>
</feature>
<evidence type="ECO:0000256" key="1">
    <source>
        <dbReference type="SAM" id="MobiDB-lite"/>
    </source>
</evidence>
<feature type="region of interest" description="Disordered" evidence="1">
    <location>
        <begin position="159"/>
        <end position="192"/>
    </location>
</feature>
<evidence type="ECO:0000313" key="2">
    <source>
        <dbReference type="EMBL" id="CAD9256945.1"/>
    </source>
</evidence>
<organism evidence="2">
    <name type="scientific">Phaeomonas parva</name>
    <dbReference type="NCBI Taxonomy" id="124430"/>
    <lineage>
        <taxon>Eukaryota</taxon>
        <taxon>Sar</taxon>
        <taxon>Stramenopiles</taxon>
        <taxon>Ochrophyta</taxon>
        <taxon>Pinguiophyceae</taxon>
        <taxon>Pinguiochrysidales</taxon>
        <taxon>Pinguiochrysidaceae</taxon>
        <taxon>Phaeomonas</taxon>
    </lineage>
</organism>
<reference evidence="2" key="1">
    <citation type="submission" date="2021-01" db="EMBL/GenBank/DDBJ databases">
        <authorList>
            <person name="Corre E."/>
            <person name="Pelletier E."/>
            <person name="Niang G."/>
            <person name="Scheremetjew M."/>
            <person name="Finn R."/>
            <person name="Kale V."/>
            <person name="Holt S."/>
            <person name="Cochrane G."/>
            <person name="Meng A."/>
            <person name="Brown T."/>
            <person name="Cohen L."/>
        </authorList>
    </citation>
    <scope>NUCLEOTIDE SEQUENCE</scope>
    <source>
        <strain evidence="2">CCMP2877</strain>
    </source>
</reference>
<proteinExistence type="predicted"/>
<feature type="region of interest" description="Disordered" evidence="1">
    <location>
        <begin position="51"/>
        <end position="90"/>
    </location>
</feature>
<protein>
    <submittedName>
        <fullName evidence="2">Uncharacterized protein</fullName>
    </submittedName>
</protein>
<feature type="compositionally biased region" description="Low complexity" evidence="1">
    <location>
        <begin position="55"/>
        <end position="70"/>
    </location>
</feature>
<dbReference type="AlphaFoldDB" id="A0A7S1U4V0"/>
<name>A0A7S1U4V0_9STRA</name>
<sequence length="192" mass="20164">MESEIVAQELGLSDAASARPVKDFFDKAFQEGLDEAQTVVPPALDGATGVPPVAPVAQAPPAAGSMAEAPVAPPAPPAEPTSEDTQKFQSQLDVDSWNQRIMAQTAGVAEELNADVPQDLSVADGTALSEEDAFKKLDMIRELEDQRAEAMARLDEEFRARRAELDAELTPPAPPAPPAPTPPAQAEGTTEA</sequence>